<keyword evidence="2" id="KW-0812">Transmembrane</keyword>
<feature type="signal peptide" evidence="3">
    <location>
        <begin position="1"/>
        <end position="34"/>
    </location>
</feature>
<reference evidence="5" key="1">
    <citation type="submission" date="2021-02" db="EMBL/GenBank/DDBJ databases">
        <title>Infant gut strain persistence is associated with maternal origin, phylogeny, and functional potential including surface adhesion and iron acquisition.</title>
        <authorList>
            <person name="Lou Y.C."/>
        </authorList>
    </citation>
    <scope>NUCLEOTIDE SEQUENCE</scope>
    <source>
        <strain evidence="5">L2_039_000G1_dasL2_039_000G1_concoct_11</strain>
    </source>
</reference>
<dbReference type="EMBL" id="JAGZSV010000039">
    <property type="protein sequence ID" value="MBS6940530.1"/>
    <property type="molecule type" value="Genomic_DNA"/>
</dbReference>
<evidence type="ECO:0000256" key="1">
    <source>
        <dbReference type="SAM" id="MobiDB-lite"/>
    </source>
</evidence>
<comment type="caution">
    <text evidence="5">The sequence shown here is derived from an EMBL/GenBank/DDBJ whole genome shotgun (WGS) entry which is preliminary data.</text>
</comment>
<feature type="chain" id="PRO_5039564584" description="DUF7601 domain-containing protein" evidence="3">
    <location>
        <begin position="35"/>
        <end position="969"/>
    </location>
</feature>
<evidence type="ECO:0000256" key="2">
    <source>
        <dbReference type="SAM" id="Phobius"/>
    </source>
</evidence>
<gene>
    <name evidence="5" type="ORF">KH142_03435</name>
</gene>
<keyword evidence="2" id="KW-1133">Transmembrane helix</keyword>
<dbReference type="SUPFAM" id="SSF51126">
    <property type="entry name" value="Pectin lyase-like"/>
    <property type="match status" value="1"/>
</dbReference>
<feature type="compositionally biased region" description="Low complexity" evidence="1">
    <location>
        <begin position="57"/>
        <end position="69"/>
    </location>
</feature>
<dbReference type="AlphaFoldDB" id="A0A943YVA3"/>
<evidence type="ECO:0000259" key="4">
    <source>
        <dbReference type="Pfam" id="PF24547"/>
    </source>
</evidence>
<dbReference type="InterPro" id="IPR006626">
    <property type="entry name" value="PbH1"/>
</dbReference>
<accession>A0A943YVA3</accession>
<feature type="compositionally biased region" description="Low complexity" evidence="1">
    <location>
        <begin position="94"/>
        <end position="106"/>
    </location>
</feature>
<keyword evidence="3" id="KW-0732">Signal</keyword>
<dbReference type="SMART" id="SM00710">
    <property type="entry name" value="PbH1"/>
    <property type="match status" value="6"/>
</dbReference>
<name>A0A943YVA3_9ACTN</name>
<dbReference type="InterPro" id="IPR011050">
    <property type="entry name" value="Pectin_lyase_fold/virulence"/>
</dbReference>
<organism evidence="5 6">
    <name type="scientific">Slackia piriformis</name>
    <dbReference type="NCBI Taxonomy" id="626934"/>
    <lineage>
        <taxon>Bacteria</taxon>
        <taxon>Bacillati</taxon>
        <taxon>Actinomycetota</taxon>
        <taxon>Coriobacteriia</taxon>
        <taxon>Eggerthellales</taxon>
        <taxon>Eggerthellaceae</taxon>
        <taxon>Slackia</taxon>
    </lineage>
</organism>
<dbReference type="Pfam" id="PF24547">
    <property type="entry name" value="DUF7601"/>
    <property type="match status" value="1"/>
</dbReference>
<proteinExistence type="predicted"/>
<feature type="transmembrane region" description="Helical" evidence="2">
    <location>
        <begin position="941"/>
        <end position="964"/>
    </location>
</feature>
<protein>
    <recommendedName>
        <fullName evidence="4">DUF7601 domain-containing protein</fullName>
    </recommendedName>
</protein>
<feature type="domain" description="DUF7601" evidence="4">
    <location>
        <begin position="771"/>
        <end position="879"/>
    </location>
</feature>
<feature type="region of interest" description="Disordered" evidence="1">
    <location>
        <begin position="57"/>
        <end position="139"/>
    </location>
</feature>
<evidence type="ECO:0000256" key="3">
    <source>
        <dbReference type="SAM" id="SignalP"/>
    </source>
</evidence>
<sequence>MNEKTSKLAQRGFRALAAFVAAALILTCVPPTFRASAAAEPATGALAQPSEAGFAHDGPFAAGAASADDAASEPAEDAAPALGDDAASTDAGVAPDAPEDAPSASDASDREANAADGAQANGSDVPEPSDAASSEEPRAAEDVCTLVGVGGFPSLQEAIDSVVPAGRGVIEMNVSSYTLQDQVKVASYKGITITTAPGVDSCVFTMDKRRVGGLALFSVSGKAELVFDGTRNGRDGSQANGIVLGGLDEGKDGEAQGQRGVDVYEGYLTLNDATIRNFSADFGSTAGVRAVGINASRSAVQLKGSSLVTKCSMFGGGGVKEDCGGVTVYGDTEFSDMPTDLLMEPGATISECSGVTGGLVVSNWATATIRGTIERCSTYDGTVHRCAGGIFMSQRAKVTLENATIRDNRAATGTPGVTPCAGGIWVEGGQLAIHGATITGNTSNAKNTANPNGAGGVGMNIQSLSSDVTWTRLALSGKVVIRDNRIDDGRTQTNLTLAKGGVSFMHYLVIDDDLEPGSYVGITAQGGGKTARYAEGEAFGVSAVTSEGLPAADKYLGAADYSGDAKAIANLNCLVNDRDERLRGLASWDGWKSPGFANAGQAKKTLPDAPEAIVWARSYDVKVQKQVDAPEGLVTGVFPFTVQTAGASFSGEVYDRDGSPTGRTVAAHGTPENFELSDGQYVLFANVTSLGSGSAGADVLSVEERGGASSASADRTQPFSCEAAGRTDAGRPIGDVDAGRDGSVRWQGDFASLLPGDGNVTVTFTNALRTGGLEVSTSVEGDYADAAKAFSFELTLQTPSFANADSEFGAYVTGGATGASGARYTFVSGRPTSFSLKAGETLVFDGLPVGTTYALLEQPSPLYRASADVSTVDAQGDAVQASVAEGDAGAGLAFSYGEGGLGVSAARIAQGGPGTNTAHVVNRVPDAPATGVAHADAGLPAALVAGSVAVAALLAGASVGLRALRRRRA</sequence>
<dbReference type="InterPro" id="IPR055382">
    <property type="entry name" value="DUF7601"/>
</dbReference>
<evidence type="ECO:0000313" key="6">
    <source>
        <dbReference type="Proteomes" id="UP000727506"/>
    </source>
</evidence>
<dbReference type="Gene3D" id="2.60.40.1140">
    <property type="entry name" value="Collagen-binding surface protein Cna, B-type domain"/>
    <property type="match status" value="1"/>
</dbReference>
<dbReference type="Proteomes" id="UP000727506">
    <property type="component" value="Unassembled WGS sequence"/>
</dbReference>
<keyword evidence="2" id="KW-0472">Membrane</keyword>
<evidence type="ECO:0000313" key="5">
    <source>
        <dbReference type="EMBL" id="MBS6940530.1"/>
    </source>
</evidence>